<dbReference type="Gene3D" id="3.30.930.10">
    <property type="entry name" value="Bira Bifunctional Protein, Domain 2"/>
    <property type="match status" value="1"/>
</dbReference>
<reference evidence="7" key="1">
    <citation type="submission" date="2023-06" db="EMBL/GenBank/DDBJ databases">
        <title>Genome-scale phylogeny and comparative genomics of the fungal order Sordariales.</title>
        <authorList>
            <consortium name="Lawrence Berkeley National Laboratory"/>
            <person name="Hensen N."/>
            <person name="Bonometti L."/>
            <person name="Westerberg I."/>
            <person name="Brannstrom I.O."/>
            <person name="Guillou S."/>
            <person name="Cros-Aarteil S."/>
            <person name="Calhoun S."/>
            <person name="Haridas S."/>
            <person name="Kuo A."/>
            <person name="Mondo S."/>
            <person name="Pangilinan J."/>
            <person name="Riley R."/>
            <person name="LaButti K."/>
            <person name="Andreopoulos B."/>
            <person name="Lipzen A."/>
            <person name="Chen C."/>
            <person name="Yanf M."/>
            <person name="Daum C."/>
            <person name="Ng V."/>
            <person name="Clum A."/>
            <person name="Steindorff A."/>
            <person name="Ohm R."/>
            <person name="Martin F."/>
            <person name="Silar P."/>
            <person name="Natvig D."/>
            <person name="Lalanne C."/>
            <person name="Gautier V."/>
            <person name="Ament-velasquez S.L."/>
            <person name="Kruys A."/>
            <person name="Hutchinson M.I."/>
            <person name="Powell A.J."/>
            <person name="Barry K."/>
            <person name="Miller A.N."/>
            <person name="Grigoriev I.V."/>
            <person name="Debuchy R."/>
            <person name="Gladieux P."/>
            <person name="Thoren M.H."/>
            <person name="Johannesson H."/>
        </authorList>
    </citation>
    <scope>NUCLEOTIDE SEQUENCE</scope>
    <source>
        <strain evidence="7">SMH3187-1</strain>
    </source>
</reference>
<evidence type="ECO:0000256" key="4">
    <source>
        <dbReference type="ARBA" id="ARBA00023146"/>
    </source>
</evidence>
<dbReference type="SUPFAM" id="SSF50249">
    <property type="entry name" value="Nucleic acid-binding proteins"/>
    <property type="match status" value="1"/>
</dbReference>
<evidence type="ECO:0000256" key="5">
    <source>
        <dbReference type="ARBA" id="ARBA00030563"/>
    </source>
</evidence>
<evidence type="ECO:0000256" key="3">
    <source>
        <dbReference type="ARBA" id="ARBA00022840"/>
    </source>
</evidence>
<accession>A0AA40EUJ3</accession>
<dbReference type="Pfam" id="PF01336">
    <property type="entry name" value="tRNA_anti-codon"/>
    <property type="match status" value="1"/>
</dbReference>
<evidence type="ECO:0000313" key="7">
    <source>
        <dbReference type="EMBL" id="KAK0745808.1"/>
    </source>
</evidence>
<dbReference type="InterPro" id="IPR012340">
    <property type="entry name" value="NA-bd_OB-fold"/>
</dbReference>
<name>A0AA40EUJ3_9PEZI</name>
<keyword evidence="4" id="KW-0030">Aminoacyl-tRNA synthetase</keyword>
<dbReference type="GO" id="GO:0004824">
    <property type="term" value="F:lysine-tRNA ligase activity"/>
    <property type="evidence" value="ECO:0007669"/>
    <property type="project" value="InterPro"/>
</dbReference>
<comment type="caution">
    <text evidence="7">The sequence shown here is derived from an EMBL/GenBank/DDBJ whole genome shotgun (WGS) entry which is preliminary data.</text>
</comment>
<dbReference type="InterPro" id="IPR045864">
    <property type="entry name" value="aa-tRNA-synth_II/BPL/LPL"/>
</dbReference>
<dbReference type="CDD" id="cd04322">
    <property type="entry name" value="LysRS_N"/>
    <property type="match status" value="1"/>
</dbReference>
<sequence>MRPPACLRSLRPHAWKLVGARNTAPLRFYHAARYDELVKAGALKYPRIQNDGMSMSLPDFREKYGQVEEGHVIEEEVVVRGRVRFVRTPSSKLMFLALSSDFANLQAMFDFAKLDPTKHVTHDAFKQTSKLLKRGDIVSITGKATRTPTGELTILGSRLPTLLTPSLVPLPVRLQDEDTRIRNRHIDMLVNPRTTDTLRLRAHLIRHLRDFFHARAFLEVQTPILASAAGGAVATPFTTPAPNPLALRIAPELWLKRLVVGGLDRVFELGPSFRNEGLDHTHNPEFTTCEFYQSYASLPDLIATTETLLASLAHTTAALALPSLPPFSPSPFTSPPYPQYPFLPTLASHLGHPLPDLSLPTALPDLRALLTQHAHPLAGPAAAALDLPALLDKLAAHHIEPLSATTPCFITHHPVCLSPLAKSFRCPTTNQLVSARAELFFGGRELANMYEEENDPFAQREKFVAQAQAAEKGGPVVIDEGYVEALEAGLPPTGGGGAGWRG</sequence>
<dbReference type="PROSITE" id="PS50862">
    <property type="entry name" value="AA_TRNA_LIGASE_II"/>
    <property type="match status" value="1"/>
</dbReference>
<keyword evidence="1" id="KW-0436">Ligase</keyword>
<protein>
    <recommendedName>
        <fullName evidence="5">Lysyl-tRNA synthetase</fullName>
    </recommendedName>
</protein>
<proteinExistence type="predicted"/>
<dbReference type="AlphaFoldDB" id="A0AA40EUJ3"/>
<dbReference type="InterPro" id="IPR006195">
    <property type="entry name" value="aa-tRNA-synth_II"/>
</dbReference>
<feature type="domain" description="Aminoacyl-transfer RNA synthetases class-II family profile" evidence="6">
    <location>
        <begin position="198"/>
        <end position="502"/>
    </location>
</feature>
<dbReference type="GO" id="GO:0070154">
    <property type="term" value="P:mitochondrial lysyl-tRNA aminoacylation"/>
    <property type="evidence" value="ECO:0007669"/>
    <property type="project" value="TreeGrafter"/>
</dbReference>
<dbReference type="GO" id="GO:0000049">
    <property type="term" value="F:tRNA binding"/>
    <property type="evidence" value="ECO:0007669"/>
    <property type="project" value="TreeGrafter"/>
</dbReference>
<dbReference type="Gene3D" id="2.40.50.140">
    <property type="entry name" value="Nucleic acid-binding proteins"/>
    <property type="match status" value="1"/>
</dbReference>
<keyword evidence="8" id="KW-1185">Reference proteome</keyword>
<dbReference type="PRINTS" id="PR00982">
    <property type="entry name" value="TRNASYNTHLYS"/>
</dbReference>
<gene>
    <name evidence="7" type="ORF">B0T18DRAFT_437964</name>
</gene>
<dbReference type="InterPro" id="IPR004365">
    <property type="entry name" value="NA-bd_OB_tRNA"/>
</dbReference>
<dbReference type="SUPFAM" id="SSF55681">
    <property type="entry name" value="Class II aaRS and biotin synthetases"/>
    <property type="match status" value="1"/>
</dbReference>
<dbReference type="PANTHER" id="PTHR42918:SF5">
    <property type="entry name" value="LYSINE--TRNA LIGASE, MITOCHONDRIAL"/>
    <property type="match status" value="1"/>
</dbReference>
<keyword evidence="3" id="KW-0067">ATP-binding</keyword>
<evidence type="ECO:0000256" key="2">
    <source>
        <dbReference type="ARBA" id="ARBA00022741"/>
    </source>
</evidence>
<keyword evidence="2" id="KW-0547">Nucleotide-binding</keyword>
<evidence type="ECO:0000259" key="6">
    <source>
        <dbReference type="PROSITE" id="PS50862"/>
    </source>
</evidence>
<dbReference type="GO" id="GO:0005739">
    <property type="term" value="C:mitochondrion"/>
    <property type="evidence" value="ECO:0007669"/>
    <property type="project" value="TreeGrafter"/>
</dbReference>
<dbReference type="Proteomes" id="UP001172155">
    <property type="component" value="Unassembled WGS sequence"/>
</dbReference>
<dbReference type="GO" id="GO:0005524">
    <property type="term" value="F:ATP binding"/>
    <property type="evidence" value="ECO:0007669"/>
    <property type="project" value="UniProtKB-KW"/>
</dbReference>
<dbReference type="InterPro" id="IPR044136">
    <property type="entry name" value="Lys-tRNA-ligase_II_N"/>
</dbReference>
<dbReference type="Pfam" id="PF00152">
    <property type="entry name" value="tRNA-synt_2"/>
    <property type="match status" value="1"/>
</dbReference>
<evidence type="ECO:0000313" key="8">
    <source>
        <dbReference type="Proteomes" id="UP001172155"/>
    </source>
</evidence>
<evidence type="ECO:0000256" key="1">
    <source>
        <dbReference type="ARBA" id="ARBA00022598"/>
    </source>
</evidence>
<dbReference type="InterPro" id="IPR004364">
    <property type="entry name" value="Aa-tRNA-synt_II"/>
</dbReference>
<dbReference type="PANTHER" id="PTHR42918">
    <property type="entry name" value="LYSYL-TRNA SYNTHETASE"/>
    <property type="match status" value="1"/>
</dbReference>
<dbReference type="EMBL" id="JAUKUD010000004">
    <property type="protein sequence ID" value="KAK0745808.1"/>
    <property type="molecule type" value="Genomic_DNA"/>
</dbReference>
<organism evidence="7 8">
    <name type="scientific">Schizothecium vesticola</name>
    <dbReference type="NCBI Taxonomy" id="314040"/>
    <lineage>
        <taxon>Eukaryota</taxon>
        <taxon>Fungi</taxon>
        <taxon>Dikarya</taxon>
        <taxon>Ascomycota</taxon>
        <taxon>Pezizomycotina</taxon>
        <taxon>Sordariomycetes</taxon>
        <taxon>Sordariomycetidae</taxon>
        <taxon>Sordariales</taxon>
        <taxon>Schizotheciaceae</taxon>
        <taxon>Schizothecium</taxon>
    </lineage>
</organism>
<dbReference type="InterPro" id="IPR018149">
    <property type="entry name" value="Lys-tRNA-synth_II_C"/>
</dbReference>